<dbReference type="KEGG" id="crq:GCK72_007909"/>
<evidence type="ECO:0000313" key="1">
    <source>
        <dbReference type="EMBL" id="KAF1767949.1"/>
    </source>
</evidence>
<sequence>MPLPLSYPGLKCVLENLEAVKRAHIISRAPGLQKIDKLIPLCLENFNIGSQNLTINKLLIICHEDEVRFYLNWKTFSRQRAETKGDKTKKLINFYICGRSKIRVHKLDWSSSLFSDFLGVDVKFTVNSLEALFDFETALLHIDPQSFSLKTVVTILKCSTLFDNQVVKSAETLILILVHDFRVTVEDLKKLNNKTVDFKRFNTKIDMVSLIKYHVETKKDIGTTFVIPTDDKDFLNENLREFEQAFGEFRSDLDGVNERFVPGSSKFSIPINNESRIQVYAVEDPEEGGRLKIVIKPVPEL</sequence>
<name>A0A6A5HKC6_CAERE</name>
<proteinExistence type="predicted"/>
<dbReference type="Pfam" id="PF12078">
    <property type="entry name" value="DUF3557"/>
    <property type="match status" value="1"/>
</dbReference>
<reference evidence="1 2" key="1">
    <citation type="submission" date="2019-12" db="EMBL/GenBank/DDBJ databases">
        <title>Chromosome-level assembly of the Caenorhabditis remanei genome.</title>
        <authorList>
            <person name="Teterina A.A."/>
            <person name="Willis J.H."/>
            <person name="Phillips P.C."/>
        </authorList>
    </citation>
    <scope>NUCLEOTIDE SEQUENCE [LARGE SCALE GENOMIC DNA]</scope>
    <source>
        <strain evidence="1 2">PX506</strain>
        <tissue evidence="1">Whole organism</tissue>
    </source>
</reference>
<dbReference type="PANTHER" id="PTHR31379:SF1">
    <property type="entry name" value="F-BOX C PROTEIN-RELATED"/>
    <property type="match status" value="1"/>
</dbReference>
<dbReference type="EMBL" id="WUAV01000002">
    <property type="protein sequence ID" value="KAF1767949.1"/>
    <property type="molecule type" value="Genomic_DNA"/>
</dbReference>
<dbReference type="CTD" id="78774552"/>
<evidence type="ECO:0008006" key="3">
    <source>
        <dbReference type="Google" id="ProtNLM"/>
    </source>
</evidence>
<evidence type="ECO:0000313" key="2">
    <source>
        <dbReference type="Proteomes" id="UP000483820"/>
    </source>
</evidence>
<dbReference type="PANTHER" id="PTHR31379">
    <property type="entry name" value="F-BOX C PROTEIN-RELATED-RELATED"/>
    <property type="match status" value="1"/>
</dbReference>
<accession>A0A6A5HKC6</accession>
<organism evidence="1 2">
    <name type="scientific">Caenorhabditis remanei</name>
    <name type="common">Caenorhabditis vulgaris</name>
    <dbReference type="NCBI Taxonomy" id="31234"/>
    <lineage>
        <taxon>Eukaryota</taxon>
        <taxon>Metazoa</taxon>
        <taxon>Ecdysozoa</taxon>
        <taxon>Nematoda</taxon>
        <taxon>Chromadorea</taxon>
        <taxon>Rhabditida</taxon>
        <taxon>Rhabditina</taxon>
        <taxon>Rhabditomorpha</taxon>
        <taxon>Rhabditoidea</taxon>
        <taxon>Rhabditidae</taxon>
        <taxon>Peloderinae</taxon>
        <taxon>Caenorhabditis</taxon>
    </lineage>
</organism>
<protein>
    <recommendedName>
        <fullName evidence="3">DUF38 domain-containing protein</fullName>
    </recommendedName>
</protein>
<gene>
    <name evidence="1" type="ORF">GCK72_007909</name>
</gene>
<dbReference type="GeneID" id="78774552"/>
<comment type="caution">
    <text evidence="1">The sequence shown here is derived from an EMBL/GenBank/DDBJ whole genome shotgun (WGS) entry which is preliminary data.</text>
</comment>
<dbReference type="InterPro" id="IPR021942">
    <property type="entry name" value="DUF3557"/>
</dbReference>
<dbReference type="RefSeq" id="XP_053590723.1">
    <property type="nucleotide sequence ID" value="XM_053726529.1"/>
</dbReference>
<dbReference type="AlphaFoldDB" id="A0A6A5HKC6"/>
<dbReference type="Proteomes" id="UP000483820">
    <property type="component" value="Chromosome II"/>
</dbReference>